<protein>
    <submittedName>
        <fullName evidence="1">Uncharacterized protein</fullName>
    </submittedName>
</protein>
<gene>
    <name evidence="1" type="ORF">GOODEAATRI_007440</name>
</gene>
<proteinExistence type="predicted"/>
<evidence type="ECO:0000313" key="2">
    <source>
        <dbReference type="Proteomes" id="UP001476798"/>
    </source>
</evidence>
<sequence length="120" mass="13581">MSVISLSDHRHRSEAALWPLWRACAIPLMNRVPEVCDIVRMMGVEEPVCKSFPDSRVCVCINSLAHGGIETLVRVCTNKGHLSFTVLLCKPQSAVRFYPRGFSQWRTVLEVSHQILYSNP</sequence>
<dbReference type="EMBL" id="JAHRIO010050351">
    <property type="protein sequence ID" value="MEQ2174384.1"/>
    <property type="molecule type" value="Genomic_DNA"/>
</dbReference>
<comment type="caution">
    <text evidence="1">The sequence shown here is derived from an EMBL/GenBank/DDBJ whole genome shotgun (WGS) entry which is preliminary data.</text>
</comment>
<keyword evidence="2" id="KW-1185">Reference proteome</keyword>
<reference evidence="1 2" key="1">
    <citation type="submission" date="2021-06" db="EMBL/GenBank/DDBJ databases">
        <authorList>
            <person name="Palmer J.M."/>
        </authorList>
    </citation>
    <scope>NUCLEOTIDE SEQUENCE [LARGE SCALE GENOMIC DNA]</scope>
    <source>
        <strain evidence="1 2">GA_2019</strain>
        <tissue evidence="1">Muscle</tissue>
    </source>
</reference>
<evidence type="ECO:0000313" key="1">
    <source>
        <dbReference type="EMBL" id="MEQ2174384.1"/>
    </source>
</evidence>
<accession>A0ABV0NSI4</accession>
<dbReference type="Proteomes" id="UP001476798">
    <property type="component" value="Unassembled WGS sequence"/>
</dbReference>
<name>A0ABV0NSI4_9TELE</name>
<organism evidence="1 2">
    <name type="scientific">Goodea atripinnis</name>
    <dbReference type="NCBI Taxonomy" id="208336"/>
    <lineage>
        <taxon>Eukaryota</taxon>
        <taxon>Metazoa</taxon>
        <taxon>Chordata</taxon>
        <taxon>Craniata</taxon>
        <taxon>Vertebrata</taxon>
        <taxon>Euteleostomi</taxon>
        <taxon>Actinopterygii</taxon>
        <taxon>Neopterygii</taxon>
        <taxon>Teleostei</taxon>
        <taxon>Neoteleostei</taxon>
        <taxon>Acanthomorphata</taxon>
        <taxon>Ovalentaria</taxon>
        <taxon>Atherinomorphae</taxon>
        <taxon>Cyprinodontiformes</taxon>
        <taxon>Goodeidae</taxon>
        <taxon>Goodea</taxon>
    </lineage>
</organism>